<gene>
    <name evidence="2" type="ORF">B5807_07935</name>
</gene>
<feature type="transmembrane region" description="Helical" evidence="1">
    <location>
        <begin position="110"/>
        <end position="135"/>
    </location>
</feature>
<dbReference type="STRING" id="105696.A0A1Y2LX79"/>
<keyword evidence="1" id="KW-1133">Transmembrane helix</keyword>
<dbReference type="AlphaFoldDB" id="A0A1Y2LX79"/>
<evidence type="ECO:0000313" key="3">
    <source>
        <dbReference type="Proteomes" id="UP000193240"/>
    </source>
</evidence>
<keyword evidence="3" id="KW-1185">Reference proteome</keyword>
<name>A0A1Y2LX79_EPING</name>
<evidence type="ECO:0000256" key="1">
    <source>
        <dbReference type="SAM" id="Phobius"/>
    </source>
</evidence>
<evidence type="ECO:0000313" key="2">
    <source>
        <dbReference type="EMBL" id="OSS48494.1"/>
    </source>
</evidence>
<feature type="transmembrane region" description="Helical" evidence="1">
    <location>
        <begin position="81"/>
        <end position="103"/>
    </location>
</feature>
<sequence>MEDFEKTMGTNFKFEENLAVGSCVTDIIDQRSANIKTAKDGHTILIPQPSEDLSDPLNWSPIKNTSSWPLIWDTSKDTVNYSQVGVVFMLGAGGTFVVALSVWAGRQSALFYFLVVATATAAWSVAATTFGSFMAAQNIEFFYFTPVVAALIGEVVGHWLHDSIARICIKKHEGRFEPEG</sequence>
<reference evidence="2 3" key="1">
    <citation type="journal article" date="2017" name="Genome Announc.">
        <title>Genome sequence of the saprophytic ascomycete Epicoccum nigrum ICMP 19927 strain isolated from New Zealand.</title>
        <authorList>
            <person name="Fokin M."/>
            <person name="Fleetwood D."/>
            <person name="Weir B.S."/>
            <person name="Villas-Boas S.G."/>
        </authorList>
    </citation>
    <scope>NUCLEOTIDE SEQUENCE [LARGE SCALE GENOMIC DNA]</scope>
    <source>
        <strain evidence="2 3">ICMP 19927</strain>
    </source>
</reference>
<accession>A0A1Y2LX79</accession>
<dbReference type="EMBL" id="KZ107846">
    <property type="protein sequence ID" value="OSS48494.1"/>
    <property type="molecule type" value="Genomic_DNA"/>
</dbReference>
<organism evidence="2 3">
    <name type="scientific">Epicoccum nigrum</name>
    <name type="common">Soil fungus</name>
    <name type="synonym">Epicoccum purpurascens</name>
    <dbReference type="NCBI Taxonomy" id="105696"/>
    <lineage>
        <taxon>Eukaryota</taxon>
        <taxon>Fungi</taxon>
        <taxon>Dikarya</taxon>
        <taxon>Ascomycota</taxon>
        <taxon>Pezizomycotina</taxon>
        <taxon>Dothideomycetes</taxon>
        <taxon>Pleosporomycetidae</taxon>
        <taxon>Pleosporales</taxon>
        <taxon>Pleosporineae</taxon>
        <taxon>Didymellaceae</taxon>
        <taxon>Epicoccum</taxon>
    </lineage>
</organism>
<protein>
    <submittedName>
        <fullName evidence="2">Uncharacterized protein</fullName>
    </submittedName>
</protein>
<dbReference type="Proteomes" id="UP000193240">
    <property type="component" value="Unassembled WGS sequence"/>
</dbReference>
<keyword evidence="1" id="KW-0812">Transmembrane</keyword>
<dbReference type="InParanoid" id="A0A1Y2LX79"/>
<keyword evidence="1" id="KW-0472">Membrane</keyword>
<feature type="transmembrane region" description="Helical" evidence="1">
    <location>
        <begin position="141"/>
        <end position="161"/>
    </location>
</feature>
<proteinExistence type="predicted"/>